<dbReference type="GO" id="GO:0005525">
    <property type="term" value="F:GTP binding"/>
    <property type="evidence" value="ECO:0007669"/>
    <property type="project" value="UniProtKB-KW"/>
</dbReference>
<protein>
    <submittedName>
        <fullName evidence="6">P-loop containing nucleoside triphosphate hydrolase protein</fullName>
    </submittedName>
</protein>
<feature type="region of interest" description="Disordered" evidence="4">
    <location>
        <begin position="463"/>
        <end position="483"/>
    </location>
</feature>
<keyword evidence="3" id="KW-0342">GTP-binding</keyword>
<dbReference type="InterPro" id="IPR027417">
    <property type="entry name" value="P-loop_NTPase"/>
</dbReference>
<gene>
    <name evidence="6" type="ORF">BDA99DRAFT_522645</name>
</gene>
<keyword evidence="6" id="KW-0378">Hydrolase</keyword>
<feature type="compositionally biased region" description="Low complexity" evidence="4">
    <location>
        <begin position="549"/>
        <end position="567"/>
    </location>
</feature>
<dbReference type="Gene3D" id="3.40.50.300">
    <property type="entry name" value="P-loop containing nucleotide triphosphate hydrolases"/>
    <property type="match status" value="1"/>
</dbReference>
<organism evidence="6 7">
    <name type="scientific">Phascolomyces articulosus</name>
    <dbReference type="NCBI Taxonomy" id="60185"/>
    <lineage>
        <taxon>Eukaryota</taxon>
        <taxon>Fungi</taxon>
        <taxon>Fungi incertae sedis</taxon>
        <taxon>Mucoromycota</taxon>
        <taxon>Mucoromycotina</taxon>
        <taxon>Mucoromycetes</taxon>
        <taxon>Mucorales</taxon>
        <taxon>Lichtheimiaceae</taxon>
        <taxon>Phascolomyces</taxon>
    </lineage>
</organism>
<evidence type="ECO:0000256" key="3">
    <source>
        <dbReference type="ARBA" id="ARBA00023134"/>
    </source>
</evidence>
<dbReference type="Pfam" id="PF00009">
    <property type="entry name" value="GTP_EFTU"/>
    <property type="match status" value="1"/>
</dbReference>
<dbReference type="SUPFAM" id="SSF52540">
    <property type="entry name" value="P-loop containing nucleoside triphosphate hydrolases"/>
    <property type="match status" value="1"/>
</dbReference>
<feature type="domain" description="Tr-type G" evidence="5">
    <location>
        <begin position="140"/>
        <end position="370"/>
    </location>
</feature>
<dbReference type="InterPro" id="IPR009001">
    <property type="entry name" value="Transl_elong_EF1A/Init_IF2_C"/>
</dbReference>
<dbReference type="AlphaFoldDB" id="A0AAD5P9E9"/>
<evidence type="ECO:0000313" key="7">
    <source>
        <dbReference type="Proteomes" id="UP001209540"/>
    </source>
</evidence>
<dbReference type="PANTHER" id="PTHR43721:SF9">
    <property type="entry name" value="GTP-BINDING PROTEIN 1"/>
    <property type="match status" value="1"/>
</dbReference>
<dbReference type="PANTHER" id="PTHR43721">
    <property type="entry name" value="ELONGATION FACTOR TU-RELATED"/>
    <property type="match status" value="1"/>
</dbReference>
<dbReference type="GO" id="GO:0003924">
    <property type="term" value="F:GTPase activity"/>
    <property type="evidence" value="ECO:0007669"/>
    <property type="project" value="InterPro"/>
</dbReference>
<name>A0AAD5P9E9_9FUNG</name>
<keyword evidence="7" id="KW-1185">Reference proteome</keyword>
<dbReference type="PROSITE" id="PS51722">
    <property type="entry name" value="G_TR_2"/>
    <property type="match status" value="1"/>
</dbReference>
<dbReference type="Gene3D" id="2.40.30.10">
    <property type="entry name" value="Translation factors"/>
    <property type="match status" value="1"/>
</dbReference>
<dbReference type="SUPFAM" id="SSF50465">
    <property type="entry name" value="EF-Tu/eEF-1alpha/eIF2-gamma C-terminal domain"/>
    <property type="match status" value="1"/>
</dbReference>
<evidence type="ECO:0000259" key="5">
    <source>
        <dbReference type="PROSITE" id="PS51722"/>
    </source>
</evidence>
<dbReference type="InterPro" id="IPR035531">
    <property type="entry name" value="GTPBP1-like"/>
</dbReference>
<feature type="compositionally biased region" description="Low complexity" evidence="4">
    <location>
        <begin position="582"/>
        <end position="591"/>
    </location>
</feature>
<dbReference type="SUPFAM" id="SSF50447">
    <property type="entry name" value="Translation proteins"/>
    <property type="match status" value="1"/>
</dbReference>
<feature type="region of interest" description="Disordered" evidence="4">
    <location>
        <begin position="547"/>
        <end position="598"/>
    </location>
</feature>
<dbReference type="InterPro" id="IPR009000">
    <property type="entry name" value="Transl_B-barrel_sf"/>
</dbReference>
<dbReference type="InterPro" id="IPR050055">
    <property type="entry name" value="EF-Tu_GTPase"/>
</dbReference>
<reference evidence="6" key="1">
    <citation type="journal article" date="2022" name="IScience">
        <title>Evolution of zygomycete secretomes and the origins of terrestrial fungal ecologies.</title>
        <authorList>
            <person name="Chang Y."/>
            <person name="Wang Y."/>
            <person name="Mondo S."/>
            <person name="Ahrendt S."/>
            <person name="Andreopoulos W."/>
            <person name="Barry K."/>
            <person name="Beard J."/>
            <person name="Benny G.L."/>
            <person name="Blankenship S."/>
            <person name="Bonito G."/>
            <person name="Cuomo C."/>
            <person name="Desiro A."/>
            <person name="Gervers K.A."/>
            <person name="Hundley H."/>
            <person name="Kuo A."/>
            <person name="LaButti K."/>
            <person name="Lang B.F."/>
            <person name="Lipzen A."/>
            <person name="O'Donnell K."/>
            <person name="Pangilinan J."/>
            <person name="Reynolds N."/>
            <person name="Sandor L."/>
            <person name="Smith M.E."/>
            <person name="Tsang A."/>
            <person name="Grigoriev I.V."/>
            <person name="Stajich J.E."/>
            <person name="Spatafora J.W."/>
        </authorList>
    </citation>
    <scope>NUCLEOTIDE SEQUENCE</scope>
    <source>
        <strain evidence="6">RSA 2281</strain>
    </source>
</reference>
<reference evidence="6" key="2">
    <citation type="submission" date="2023-02" db="EMBL/GenBank/DDBJ databases">
        <authorList>
            <consortium name="DOE Joint Genome Institute"/>
            <person name="Mondo S.J."/>
            <person name="Chang Y."/>
            <person name="Wang Y."/>
            <person name="Ahrendt S."/>
            <person name="Andreopoulos W."/>
            <person name="Barry K."/>
            <person name="Beard J."/>
            <person name="Benny G.L."/>
            <person name="Blankenship S."/>
            <person name="Bonito G."/>
            <person name="Cuomo C."/>
            <person name="Desiro A."/>
            <person name="Gervers K.A."/>
            <person name="Hundley H."/>
            <person name="Kuo A."/>
            <person name="LaButti K."/>
            <person name="Lang B.F."/>
            <person name="Lipzen A."/>
            <person name="O'Donnell K."/>
            <person name="Pangilinan J."/>
            <person name="Reynolds N."/>
            <person name="Sandor L."/>
            <person name="Smith M.W."/>
            <person name="Tsang A."/>
            <person name="Grigoriev I.V."/>
            <person name="Stajich J.E."/>
            <person name="Spatafora J.W."/>
        </authorList>
    </citation>
    <scope>NUCLEOTIDE SEQUENCE</scope>
    <source>
        <strain evidence="6">RSA 2281</strain>
    </source>
</reference>
<dbReference type="CDD" id="cd04165">
    <property type="entry name" value="GTPBP1_like"/>
    <property type="match status" value="1"/>
</dbReference>
<dbReference type="GO" id="GO:0003746">
    <property type="term" value="F:translation elongation factor activity"/>
    <property type="evidence" value="ECO:0007669"/>
    <property type="project" value="TreeGrafter"/>
</dbReference>
<evidence type="ECO:0000313" key="6">
    <source>
        <dbReference type="EMBL" id="KAI9250491.1"/>
    </source>
</evidence>
<evidence type="ECO:0000256" key="4">
    <source>
        <dbReference type="SAM" id="MobiDB-lite"/>
    </source>
</evidence>
<dbReference type="InterPro" id="IPR000795">
    <property type="entry name" value="T_Tr_GTP-bd_dom"/>
</dbReference>
<proteinExistence type="inferred from homology"/>
<dbReference type="Proteomes" id="UP001209540">
    <property type="component" value="Unassembled WGS sequence"/>
</dbReference>
<comment type="caution">
    <text evidence="6">The sequence shown here is derived from an EMBL/GenBank/DDBJ whole genome shotgun (WGS) entry which is preliminary data.</text>
</comment>
<keyword evidence="2" id="KW-0547">Nucleotide-binding</keyword>
<sequence length="645" mass="71980">MHNETQYSSSPWNQWQELKDALPPEIDDAGNVEYKLKLVDPSIERLDHLITQMKWRLSEGDGEAMYELGVDDDGTLVGLSAEDMSASMNTLRQMADALDADVSIIRELTMDQLGRQEAKKSHKVLEALIRKRLTNQQQQFTDIRIAMLGGHGEGKSTLLGYITHGVQDNGRGRARLSCARHRHEIESGRTSSISHEIIGYDTEGKLINYASTHNISTWEQICDMSSKVITFLDLCGHAKYLRTTISGMTGYSPDYAALVLSANMNGISEMAREHLSLAVMLDIPVFVIVTKVDVASRDQLKRTLNGLVQLLRAPGVNKVPIIVRSENDFDSCASHVARGGPEIPIFLVSNVTGTNIDLLERFFNFLPRPTKHYDALLEEPVEFQVEEVYSLSDIGPIIGGVLRRGRINIHEDEMRRTYHLGPDSTGTFIKVTVESIHRHRVATHYVHCGQAATLAIRPTFTSSLNDHDDTENNNTKQHHHHPPFRIQRGMVLLGTEQPTSYYEFEADLIVLYHPTGVTVGTCGMIHSGSVRQRARVISILSTKNEINHTSSSVTTSSSSSSTVSSSSLTAEDNINDNKEHTTTTTTTQHSNHTIHHRIIPSGNEGRCILRFMHEPKYLCQGAQILFMEGKSKCLGRVIRLINTKT</sequence>
<evidence type="ECO:0000256" key="1">
    <source>
        <dbReference type="ARBA" id="ARBA00007249"/>
    </source>
</evidence>
<comment type="similarity">
    <text evidence="1">Belongs to the TRAFAC class translation factor GTPase superfamily. Classic translation factor GTPase family. EF-Tu/EF-1A subfamily.</text>
</comment>
<dbReference type="FunFam" id="3.40.50.300:FF:000091">
    <property type="entry name" value="Probable GTP-binding protein 1"/>
    <property type="match status" value="1"/>
</dbReference>
<evidence type="ECO:0000256" key="2">
    <source>
        <dbReference type="ARBA" id="ARBA00022741"/>
    </source>
</evidence>
<accession>A0AAD5P9E9</accession>
<dbReference type="EMBL" id="JAIXMP010000032">
    <property type="protein sequence ID" value="KAI9250491.1"/>
    <property type="molecule type" value="Genomic_DNA"/>
</dbReference>